<dbReference type="Proteomes" id="UP000829194">
    <property type="component" value="Chromosome"/>
</dbReference>
<gene>
    <name evidence="1" type="ORF">MOV92_20225</name>
</gene>
<protein>
    <recommendedName>
        <fullName evidence="3">Lipoprotein</fullName>
    </recommendedName>
</protein>
<dbReference type="PROSITE" id="PS51257">
    <property type="entry name" value="PROKAR_LIPOPROTEIN"/>
    <property type="match status" value="1"/>
</dbReference>
<reference evidence="1 2" key="1">
    <citation type="submission" date="2022-03" db="EMBL/GenBank/DDBJ databases">
        <title>Complete genome sequence of Lysobacter capsici VKM B-2533 and Lysobacter gummosus 10.1.1, promising sources of lytic agents.</title>
        <authorList>
            <person name="Tarlachkov S.V."/>
            <person name="Kudryakova I.V."/>
            <person name="Afoshin A.S."/>
            <person name="Leontyevskaya E.A."/>
            <person name="Leontyevskaya N.V."/>
        </authorList>
    </citation>
    <scope>NUCLEOTIDE SEQUENCE [LARGE SCALE GENOMIC DNA]</scope>
    <source>
        <strain evidence="1 2">10.1.1</strain>
    </source>
</reference>
<sequence length="155" mass="16769">MNFRLPTIALICLALTACEPATDKKPSRSRAETTADFIARSKKNLAAGAGYADFRKAALAMGWVPRKSRRCLHGDFQAGEKQPGENKSASNPYCADMPELGAFDENGSHLALFGYPRSPWRLQAVVAGDSERRHVPGDSSGFVVLKWSLADTAAN</sequence>
<evidence type="ECO:0000313" key="1">
    <source>
        <dbReference type="EMBL" id="UNP28783.1"/>
    </source>
</evidence>
<name>A0ABY3X876_9GAMM</name>
<keyword evidence="2" id="KW-1185">Reference proteome</keyword>
<organism evidence="1 2">
    <name type="scientific">Lysobacter gummosus</name>
    <dbReference type="NCBI Taxonomy" id="262324"/>
    <lineage>
        <taxon>Bacteria</taxon>
        <taxon>Pseudomonadati</taxon>
        <taxon>Pseudomonadota</taxon>
        <taxon>Gammaproteobacteria</taxon>
        <taxon>Lysobacterales</taxon>
        <taxon>Lysobacteraceae</taxon>
        <taxon>Lysobacter</taxon>
    </lineage>
</organism>
<accession>A0ABY3X876</accession>
<dbReference type="EMBL" id="CP093547">
    <property type="protein sequence ID" value="UNP28783.1"/>
    <property type="molecule type" value="Genomic_DNA"/>
</dbReference>
<proteinExistence type="predicted"/>
<evidence type="ECO:0008006" key="3">
    <source>
        <dbReference type="Google" id="ProtNLM"/>
    </source>
</evidence>
<evidence type="ECO:0000313" key="2">
    <source>
        <dbReference type="Proteomes" id="UP000829194"/>
    </source>
</evidence>
<dbReference type="RefSeq" id="WP_057944333.1">
    <property type="nucleotide sequence ID" value="NZ_CP011131.1"/>
</dbReference>